<dbReference type="PANTHER" id="PTHR46796:SF13">
    <property type="entry name" value="HTH-TYPE TRANSCRIPTIONAL ACTIVATOR RHAS"/>
    <property type="match status" value="1"/>
</dbReference>
<name>A0A7Y3W5A2_9PROT</name>
<dbReference type="Pfam" id="PF12833">
    <property type="entry name" value="HTH_18"/>
    <property type="match status" value="1"/>
</dbReference>
<feature type="domain" description="HTH araC/xylS-type" evidence="4">
    <location>
        <begin position="169"/>
        <end position="271"/>
    </location>
</feature>
<accession>A0A7Y3W5A2</accession>
<dbReference type="AlphaFoldDB" id="A0A7Y3W5A2"/>
<dbReference type="GO" id="GO:0003700">
    <property type="term" value="F:DNA-binding transcription factor activity"/>
    <property type="evidence" value="ECO:0007669"/>
    <property type="project" value="InterPro"/>
</dbReference>
<dbReference type="RefSeq" id="WP_173199175.1">
    <property type="nucleotide sequence ID" value="NZ_JABFCX010000003.1"/>
</dbReference>
<proteinExistence type="predicted"/>
<dbReference type="GO" id="GO:0043565">
    <property type="term" value="F:sequence-specific DNA binding"/>
    <property type="evidence" value="ECO:0007669"/>
    <property type="project" value="InterPro"/>
</dbReference>
<keyword evidence="6" id="KW-1185">Reference proteome</keyword>
<dbReference type="EMBL" id="JABFCX010000003">
    <property type="protein sequence ID" value="NNU16580.1"/>
    <property type="molecule type" value="Genomic_DNA"/>
</dbReference>
<dbReference type="PANTHER" id="PTHR46796">
    <property type="entry name" value="HTH-TYPE TRANSCRIPTIONAL ACTIVATOR RHAS-RELATED"/>
    <property type="match status" value="1"/>
</dbReference>
<evidence type="ECO:0000313" key="6">
    <source>
        <dbReference type="Proteomes" id="UP000536835"/>
    </source>
</evidence>
<keyword evidence="3" id="KW-0804">Transcription</keyword>
<sequence>MTKPRRQDLHYEITEPPKALRPYVRRFMSGAIGKGESYAAAARPTGYPYFGWIGNGSMFARANDSEWQLGPDALHISGQIFKEEVRIGGEGPLLHVLVEFTPTGLYELLSVEGEEAAGQPIEATKLVEKSKRIEKLEAKLTGSETADEVIRRMIKWLIKRAEDPRVVPDWLLESIDLIEKAEGRTKVSKVAEKTGQSARNLSRAFSKYVGLSPQAFAKIVQMNHVAQALLLGNGNGSLTELAQEAGFYDQSHFIRAMKAFFETSPTEFLESEDRLLIQFLARSRLADDTRDGAP</sequence>
<evidence type="ECO:0000256" key="1">
    <source>
        <dbReference type="ARBA" id="ARBA00023015"/>
    </source>
</evidence>
<keyword evidence="1" id="KW-0805">Transcription regulation</keyword>
<dbReference type="SMART" id="SM00342">
    <property type="entry name" value="HTH_ARAC"/>
    <property type="match status" value="1"/>
</dbReference>
<dbReference type="InterPro" id="IPR009057">
    <property type="entry name" value="Homeodomain-like_sf"/>
</dbReference>
<comment type="caution">
    <text evidence="5">The sequence shown here is derived from an EMBL/GenBank/DDBJ whole genome shotgun (WGS) entry which is preliminary data.</text>
</comment>
<organism evidence="5 6">
    <name type="scientific">Parvularcula mediterranea</name>
    <dbReference type="NCBI Taxonomy" id="2732508"/>
    <lineage>
        <taxon>Bacteria</taxon>
        <taxon>Pseudomonadati</taxon>
        <taxon>Pseudomonadota</taxon>
        <taxon>Alphaproteobacteria</taxon>
        <taxon>Parvularculales</taxon>
        <taxon>Parvularculaceae</taxon>
        <taxon>Parvularcula</taxon>
    </lineage>
</organism>
<protein>
    <submittedName>
        <fullName evidence="5">AraC family transcriptional regulator</fullName>
    </submittedName>
</protein>
<dbReference type="SUPFAM" id="SSF46689">
    <property type="entry name" value="Homeodomain-like"/>
    <property type="match status" value="1"/>
</dbReference>
<dbReference type="PROSITE" id="PS01124">
    <property type="entry name" value="HTH_ARAC_FAMILY_2"/>
    <property type="match status" value="1"/>
</dbReference>
<dbReference type="InterPro" id="IPR018060">
    <property type="entry name" value="HTH_AraC"/>
</dbReference>
<evidence type="ECO:0000256" key="2">
    <source>
        <dbReference type="ARBA" id="ARBA00023125"/>
    </source>
</evidence>
<evidence type="ECO:0000256" key="3">
    <source>
        <dbReference type="ARBA" id="ARBA00023163"/>
    </source>
</evidence>
<evidence type="ECO:0000313" key="5">
    <source>
        <dbReference type="EMBL" id="NNU16580.1"/>
    </source>
</evidence>
<gene>
    <name evidence="5" type="ORF">HK107_09635</name>
</gene>
<dbReference type="Gene3D" id="1.10.10.60">
    <property type="entry name" value="Homeodomain-like"/>
    <property type="match status" value="1"/>
</dbReference>
<keyword evidence="2" id="KW-0238">DNA-binding</keyword>
<evidence type="ECO:0000259" key="4">
    <source>
        <dbReference type="PROSITE" id="PS01124"/>
    </source>
</evidence>
<dbReference type="Proteomes" id="UP000536835">
    <property type="component" value="Unassembled WGS sequence"/>
</dbReference>
<dbReference type="InterPro" id="IPR050204">
    <property type="entry name" value="AraC_XylS_family_regulators"/>
</dbReference>
<reference evidence="5 6" key="1">
    <citation type="submission" date="2020-05" db="EMBL/GenBank/DDBJ databases">
        <title>Parvularcula mediterraneae sp. nov., isolated from polypropylene straw from shallow seawater of the seashore of Laganas in Zakynthos island, Greece.</title>
        <authorList>
            <person name="Szabo I."/>
            <person name="Al-Omari J."/>
            <person name="Rado J."/>
            <person name="Szerdahelyi G.S."/>
        </authorList>
    </citation>
    <scope>NUCLEOTIDE SEQUENCE [LARGE SCALE GENOMIC DNA]</scope>
    <source>
        <strain evidence="5 6">ZS-1/3</strain>
    </source>
</reference>